<accession>A0A7U9C3S2</accession>
<dbReference type="RefSeq" id="WP_007112617.1">
    <property type="nucleotide sequence ID" value="NZ_NPEY01000002.1"/>
</dbReference>
<keyword evidence="1" id="KW-0812">Transmembrane</keyword>
<proteinExistence type="predicted"/>
<reference evidence="2 3" key="1">
    <citation type="submission" date="2011-10" db="EMBL/GenBank/DDBJ databases">
        <authorList>
            <person name="Quillaguamn J."/>
            <person name="Guzmn D."/>
            <person name="Balderrama-Subieta A."/>
            <person name="Cardona-Ortuo C."/>
            <person name="Guevara-Martnez M."/>
            <person name="Callisaya-Quispe N."/>
        </authorList>
    </citation>
    <scope>NUCLEOTIDE SEQUENCE [LARGE SCALE GENOMIC DNA]</scope>
    <source>
        <strain evidence="2 3">LC1</strain>
    </source>
</reference>
<evidence type="ECO:0000313" key="3">
    <source>
        <dbReference type="Proteomes" id="UP000005756"/>
    </source>
</evidence>
<dbReference type="AlphaFoldDB" id="A0A7U9C3S2"/>
<dbReference type="EMBL" id="JH393257">
    <property type="protein sequence ID" value="EHJ94681.1"/>
    <property type="molecule type" value="Genomic_DNA"/>
</dbReference>
<dbReference type="Proteomes" id="UP000005756">
    <property type="component" value="Unassembled WGS sequence"/>
</dbReference>
<gene>
    <name evidence="2" type="ORF">KUC_1640</name>
</gene>
<keyword evidence="1" id="KW-0472">Membrane</keyword>
<sequence length="47" mass="5108">MAAPIPEVAPVTMAHCFVPEFELELELAAVLAIVLFFIFIPAGLPRI</sequence>
<feature type="transmembrane region" description="Helical" evidence="1">
    <location>
        <begin position="27"/>
        <end position="44"/>
    </location>
</feature>
<evidence type="ECO:0000313" key="2">
    <source>
        <dbReference type="EMBL" id="EHJ94681.1"/>
    </source>
</evidence>
<protein>
    <submittedName>
        <fullName evidence="2">Uncharacterized protein</fullName>
    </submittedName>
</protein>
<keyword evidence="1" id="KW-1133">Transmembrane helix</keyword>
<name>A0A7U9C3S2_9GAMM</name>
<evidence type="ECO:0000256" key="1">
    <source>
        <dbReference type="SAM" id="Phobius"/>
    </source>
</evidence>
<organism evidence="2 3">
    <name type="scientific">Vreelandella boliviensis LC1</name>
    <dbReference type="NCBI Taxonomy" id="1072583"/>
    <lineage>
        <taxon>Bacteria</taxon>
        <taxon>Pseudomonadati</taxon>
        <taxon>Pseudomonadota</taxon>
        <taxon>Gammaproteobacteria</taxon>
        <taxon>Oceanospirillales</taxon>
        <taxon>Halomonadaceae</taxon>
        <taxon>Vreelandella</taxon>
    </lineage>
</organism>